<comment type="caution">
    <text evidence="3">The sequence shown here is derived from an EMBL/GenBank/DDBJ whole genome shotgun (WGS) entry which is preliminary data.</text>
</comment>
<evidence type="ECO:0008006" key="5">
    <source>
        <dbReference type="Google" id="ProtNLM"/>
    </source>
</evidence>
<feature type="compositionally biased region" description="Polar residues" evidence="2">
    <location>
        <begin position="1"/>
        <end position="11"/>
    </location>
</feature>
<evidence type="ECO:0000313" key="3">
    <source>
        <dbReference type="EMBL" id="KAK7421937.1"/>
    </source>
</evidence>
<sequence>MAPSKTNQSGVDTPATAASSSDADLAQAYRDLVRGEQTAAALEANLSNIETKLDDILNALEARVAQESNSDKLNNADDTPPAEDDAAKGKTA</sequence>
<reference evidence="3 4" key="1">
    <citation type="journal article" date="2025" name="Microbiol. Resour. Announc.">
        <title>Draft genome sequences for Neonectria magnoliae and Neonectria punicea, canker pathogens of Liriodendron tulipifera and Acer saccharum in West Virginia.</title>
        <authorList>
            <person name="Petronek H.M."/>
            <person name="Kasson M.T."/>
            <person name="Metheny A.M."/>
            <person name="Stauder C.M."/>
            <person name="Lovett B."/>
            <person name="Lynch S.C."/>
            <person name="Garnas J.R."/>
            <person name="Kasson L.R."/>
            <person name="Stajich J.E."/>
        </authorList>
    </citation>
    <scope>NUCLEOTIDE SEQUENCE [LARGE SCALE GENOMIC DNA]</scope>
    <source>
        <strain evidence="3 4">NRRL 64653</strain>
    </source>
</reference>
<feature type="compositionally biased region" description="Low complexity" evidence="2">
    <location>
        <begin position="12"/>
        <end position="23"/>
    </location>
</feature>
<feature type="coiled-coil region" evidence="1">
    <location>
        <begin position="32"/>
        <end position="59"/>
    </location>
</feature>
<keyword evidence="1" id="KW-0175">Coiled coil</keyword>
<feature type="region of interest" description="Disordered" evidence="2">
    <location>
        <begin position="67"/>
        <end position="92"/>
    </location>
</feature>
<feature type="region of interest" description="Disordered" evidence="2">
    <location>
        <begin position="1"/>
        <end position="23"/>
    </location>
</feature>
<accession>A0ABR1HMA1</accession>
<evidence type="ECO:0000313" key="4">
    <source>
        <dbReference type="Proteomes" id="UP001498476"/>
    </source>
</evidence>
<proteinExistence type="predicted"/>
<gene>
    <name evidence="3" type="ORF">QQX98_001931</name>
</gene>
<organism evidence="3 4">
    <name type="scientific">Neonectria punicea</name>
    <dbReference type="NCBI Taxonomy" id="979145"/>
    <lineage>
        <taxon>Eukaryota</taxon>
        <taxon>Fungi</taxon>
        <taxon>Dikarya</taxon>
        <taxon>Ascomycota</taxon>
        <taxon>Pezizomycotina</taxon>
        <taxon>Sordariomycetes</taxon>
        <taxon>Hypocreomycetidae</taxon>
        <taxon>Hypocreales</taxon>
        <taxon>Nectriaceae</taxon>
        <taxon>Neonectria</taxon>
    </lineage>
</organism>
<protein>
    <recommendedName>
        <fullName evidence="5">EKC/KEOPS complex subunit GON7</fullName>
    </recommendedName>
</protein>
<evidence type="ECO:0000256" key="1">
    <source>
        <dbReference type="SAM" id="Coils"/>
    </source>
</evidence>
<name>A0ABR1HMA1_9HYPO</name>
<keyword evidence="4" id="KW-1185">Reference proteome</keyword>
<dbReference type="Proteomes" id="UP001498476">
    <property type="component" value="Unassembled WGS sequence"/>
</dbReference>
<evidence type="ECO:0000256" key="2">
    <source>
        <dbReference type="SAM" id="MobiDB-lite"/>
    </source>
</evidence>
<dbReference type="EMBL" id="JAZAVJ010000019">
    <property type="protein sequence ID" value="KAK7421937.1"/>
    <property type="molecule type" value="Genomic_DNA"/>
</dbReference>